<feature type="compositionally biased region" description="Basic and acidic residues" evidence="1">
    <location>
        <begin position="31"/>
        <end position="40"/>
    </location>
</feature>
<gene>
    <name evidence="3" type="primary">Contig14279.g15207</name>
    <name evidence="3" type="ORF">STYLEM_2764</name>
</gene>
<dbReference type="PROSITE" id="PS50969">
    <property type="entry name" value="FCP1"/>
    <property type="match status" value="1"/>
</dbReference>
<dbReference type="Gene3D" id="3.40.50.1000">
    <property type="entry name" value="HAD superfamily/HAD-like"/>
    <property type="match status" value="1"/>
</dbReference>
<dbReference type="InterPro" id="IPR004274">
    <property type="entry name" value="FCP1_dom"/>
</dbReference>
<reference evidence="3 4" key="1">
    <citation type="submission" date="2014-06" db="EMBL/GenBank/DDBJ databases">
        <authorList>
            <person name="Swart Estienne"/>
        </authorList>
    </citation>
    <scope>NUCLEOTIDE SEQUENCE [LARGE SCALE GENOMIC DNA]</scope>
    <source>
        <strain evidence="3 4">130c</strain>
    </source>
</reference>
<dbReference type="OrthoDB" id="277011at2759"/>
<dbReference type="EMBL" id="CCKQ01002669">
    <property type="protein sequence ID" value="CDW73776.1"/>
    <property type="molecule type" value="Genomic_DNA"/>
</dbReference>
<feature type="region of interest" description="Disordered" evidence="1">
    <location>
        <begin position="1"/>
        <end position="40"/>
    </location>
</feature>
<dbReference type="InParanoid" id="A0A077ZW11"/>
<evidence type="ECO:0000259" key="2">
    <source>
        <dbReference type="PROSITE" id="PS50969"/>
    </source>
</evidence>
<dbReference type="InterPro" id="IPR050365">
    <property type="entry name" value="TIM50"/>
</dbReference>
<dbReference type="Pfam" id="PF03031">
    <property type="entry name" value="NIF"/>
    <property type="match status" value="1"/>
</dbReference>
<dbReference type="Proteomes" id="UP000039865">
    <property type="component" value="Unassembled WGS sequence"/>
</dbReference>
<organism evidence="3 4">
    <name type="scientific">Stylonychia lemnae</name>
    <name type="common">Ciliate</name>
    <dbReference type="NCBI Taxonomy" id="5949"/>
    <lineage>
        <taxon>Eukaryota</taxon>
        <taxon>Sar</taxon>
        <taxon>Alveolata</taxon>
        <taxon>Ciliophora</taxon>
        <taxon>Intramacronucleata</taxon>
        <taxon>Spirotrichea</taxon>
        <taxon>Stichotrichia</taxon>
        <taxon>Sporadotrichida</taxon>
        <taxon>Oxytrichidae</taxon>
        <taxon>Stylonychinae</taxon>
        <taxon>Stylonychia</taxon>
    </lineage>
</organism>
<accession>A0A077ZW11</accession>
<keyword evidence="4" id="KW-1185">Reference proteome</keyword>
<dbReference type="AlphaFoldDB" id="A0A077ZW11"/>
<feature type="region of interest" description="Disordered" evidence="1">
    <location>
        <begin position="59"/>
        <end position="81"/>
    </location>
</feature>
<dbReference type="PANTHER" id="PTHR12210">
    <property type="entry name" value="DULLARD PROTEIN PHOSPHATASE"/>
    <property type="match status" value="1"/>
</dbReference>
<feature type="domain" description="FCP1 homology" evidence="2">
    <location>
        <begin position="530"/>
        <end position="695"/>
    </location>
</feature>
<feature type="compositionally biased region" description="Low complexity" evidence="1">
    <location>
        <begin position="63"/>
        <end position="81"/>
    </location>
</feature>
<sequence length="803" mass="93006">MQKNDDKLKSDQRRKSPGHKYQQSAAGLRKNSQDMQKEQVKLQGSLSFDQLGINNTFLNIPPSQSQQSCDFQSSSNGNSQQFKVELSDQNQSINIITSVPIYNIMRDDMMQNGRYTIKSINNNNNTSIGNNLDYNTRENTNAKNLITSERMFSQDNSQSMISGQDHNQLQIIDNLSSDESRAQSQNKIYTEQNQLETQKSEEEIKMTQRLKNQRDSNILNSKRERDSYNSDIQFIILSPQTDDLSMFQRLSITSSADASDDVDEVPSRQSHPYDYNSINSQIQDESGDNRFLVRQISFNLISSLKNSNDKPRSSFIQRAQVRLSGRVSEQRSSNNFQYQQQKTSRGQQQNGRFLIVNQKKDSFMTLSKHSFLTNEYLRTEDFHDDVNECNSQKGEIKHDFINVDDRFSPGDRISSVFMNRQPSQEDEKLETKKNQLNAMITKVPQSNDQVQNVLIVQDNQQNGIPFFELEMDSLDSDEVRASDLKLPGSQDVHQIHFLQTLAALKNISTFVTPDISEIEHLMVDLPPFDNPNIKKTLIFDMDETLIHCVDDIETEDPDVIIPILFDDDDEPVQAGINVRPYIYECIREAKKHFQVGVFTASHKTYADAILDFLDPHHKLFDFRFYRDSCVHTSQGYYVKDLRIFRNRDLKDIVIVDNSIYAFGFQIDNGVPIISYYNNKSNDEEMQHMIYYIQCLADVDDIRELNKEAFELSKLKEQHEFMHGENGFSTQQQENIQNKESQLQNEMPLKMVTELDEDIEILNNEYSFENEDQNEDQELQIKDNLTMNLTQNNGSSLLRPSVFQ</sequence>
<protein>
    <submittedName>
        <fullName evidence="3">Nli interacting factor-like phosphatase family protein</fullName>
    </submittedName>
</protein>
<feature type="compositionally biased region" description="Polar residues" evidence="1">
    <location>
        <begin position="330"/>
        <end position="348"/>
    </location>
</feature>
<feature type="compositionally biased region" description="Basic and acidic residues" evidence="1">
    <location>
        <begin position="1"/>
        <end position="14"/>
    </location>
</feature>
<dbReference type="SMART" id="SM00577">
    <property type="entry name" value="CPDc"/>
    <property type="match status" value="1"/>
</dbReference>
<evidence type="ECO:0000256" key="1">
    <source>
        <dbReference type="SAM" id="MobiDB-lite"/>
    </source>
</evidence>
<dbReference type="InterPro" id="IPR036412">
    <property type="entry name" value="HAD-like_sf"/>
</dbReference>
<evidence type="ECO:0000313" key="3">
    <source>
        <dbReference type="EMBL" id="CDW73776.1"/>
    </source>
</evidence>
<evidence type="ECO:0000313" key="4">
    <source>
        <dbReference type="Proteomes" id="UP000039865"/>
    </source>
</evidence>
<dbReference type="InterPro" id="IPR023214">
    <property type="entry name" value="HAD_sf"/>
</dbReference>
<feature type="region of interest" description="Disordered" evidence="1">
    <location>
        <begin position="255"/>
        <end position="281"/>
    </location>
</feature>
<name>A0A077ZW11_STYLE</name>
<dbReference type="CDD" id="cd07521">
    <property type="entry name" value="HAD_FCP1-like"/>
    <property type="match status" value="1"/>
</dbReference>
<dbReference type="SUPFAM" id="SSF56784">
    <property type="entry name" value="HAD-like"/>
    <property type="match status" value="1"/>
</dbReference>
<feature type="region of interest" description="Disordered" evidence="1">
    <location>
        <begin position="326"/>
        <end position="348"/>
    </location>
</feature>
<proteinExistence type="predicted"/>